<keyword evidence="2" id="KW-1185">Reference proteome</keyword>
<dbReference type="EMBL" id="RSEB01000004">
    <property type="protein sequence ID" value="RRR98217.1"/>
    <property type="molecule type" value="Genomic_DNA"/>
</dbReference>
<sequence>MSDLWLNMLHMKHIWTASYCEGWNGPAGKPVGSLSQEEARQRDEDGLPYSVLIAENGRPRFVLDIAWRQNYLARWAFDGEARRASRAVFLRLEDGKLFERKLTEWQYESGEADGSPKVPRQTLDRGFDGRTTIYHRHRSGSSGHTSKIEPFEQFIHPAVSFENWGSIFGGEDLPALAVTPVTESLPFNPGDRRPWDPPVPYSSPYLDALMTQGSTVVHKDSQQPMVVDHVPVATLNFPTGNVVACDPNWLDPKEAFMVSVPPGSYRVIELQIMRMLDGEEYRPAAGYLLEISGEPTVSWEFALEPGQDLRLLDDGDFYGFDVESGFGSFMDDATQRPLIDHVGDDFTEWSQDLYNSPHFTVPGTSLDLFAYNCYYGDGSYPTWIGRDARGSVTCFLSDMLIVSDGKSKKGYEITFERDW</sequence>
<gene>
    <name evidence="1" type="ORF">EIW28_14965</name>
</gene>
<proteinExistence type="predicted"/>
<organism evidence="1 2">
    <name type="scientific">Glycomyces terrestris</name>
    <dbReference type="NCBI Taxonomy" id="2493553"/>
    <lineage>
        <taxon>Bacteria</taxon>
        <taxon>Bacillati</taxon>
        <taxon>Actinomycetota</taxon>
        <taxon>Actinomycetes</taxon>
        <taxon>Glycomycetales</taxon>
        <taxon>Glycomycetaceae</taxon>
        <taxon>Glycomyces</taxon>
    </lineage>
</organism>
<evidence type="ECO:0000313" key="1">
    <source>
        <dbReference type="EMBL" id="RRR98217.1"/>
    </source>
</evidence>
<comment type="caution">
    <text evidence="1">The sequence shown here is derived from an EMBL/GenBank/DDBJ whole genome shotgun (WGS) entry which is preliminary data.</text>
</comment>
<protein>
    <submittedName>
        <fullName evidence="1">DUF4241 domain-containing protein</fullName>
    </submittedName>
</protein>
<dbReference type="AlphaFoldDB" id="A0A426UV55"/>
<accession>A0A426UV55</accession>
<name>A0A426UV55_9ACTN</name>
<reference evidence="1 2" key="1">
    <citation type="submission" date="2018-12" db="EMBL/GenBank/DDBJ databases">
        <title>Glycomyces sp. YIM 121974 draft genome.</title>
        <authorList>
            <person name="Li Q."/>
        </authorList>
    </citation>
    <scope>NUCLEOTIDE SEQUENCE [LARGE SCALE GENOMIC DNA]</scope>
    <source>
        <strain evidence="1 2">YIM 121974</strain>
    </source>
</reference>
<dbReference type="InterPro" id="IPR025335">
    <property type="entry name" value="DUF4241"/>
</dbReference>
<dbReference type="Pfam" id="PF14025">
    <property type="entry name" value="DUF4241"/>
    <property type="match status" value="1"/>
</dbReference>
<dbReference type="Proteomes" id="UP000277256">
    <property type="component" value="Unassembled WGS sequence"/>
</dbReference>
<evidence type="ECO:0000313" key="2">
    <source>
        <dbReference type="Proteomes" id="UP000277256"/>
    </source>
</evidence>